<dbReference type="PROSITE" id="PS50850">
    <property type="entry name" value="MFS"/>
    <property type="match status" value="1"/>
</dbReference>
<feature type="transmembrane region" description="Helical" evidence="7">
    <location>
        <begin position="73"/>
        <end position="91"/>
    </location>
</feature>
<reference evidence="10 11" key="1">
    <citation type="submission" date="2014-12" db="EMBL/GenBank/DDBJ databases">
        <title>Draft genome sequences of 29 type strains of Enterococci.</title>
        <authorList>
            <person name="Zhong Z."/>
            <person name="Sun Z."/>
            <person name="Liu W."/>
            <person name="Zhang W."/>
            <person name="Zhang H."/>
        </authorList>
    </citation>
    <scope>NUCLEOTIDE SEQUENCE [LARGE SCALE GENOMIC DNA]</scope>
    <source>
        <strain evidence="10 11">DSM 17690</strain>
    </source>
</reference>
<feature type="transmembrane region" description="Helical" evidence="7">
    <location>
        <begin position="201"/>
        <end position="223"/>
    </location>
</feature>
<dbReference type="InterPro" id="IPR036259">
    <property type="entry name" value="MFS_trans_sf"/>
</dbReference>
<keyword evidence="5 7" id="KW-1133">Transmembrane helix</keyword>
<dbReference type="Proteomes" id="UP000813384">
    <property type="component" value="Unassembled WGS sequence"/>
</dbReference>
<dbReference type="SUPFAM" id="SSF103473">
    <property type="entry name" value="MFS general substrate transporter"/>
    <property type="match status" value="1"/>
</dbReference>
<comment type="similarity">
    <text evidence="2">Belongs to the major facilitator superfamily. TCR/Tet family.</text>
</comment>
<dbReference type="InterPro" id="IPR020846">
    <property type="entry name" value="MFS_dom"/>
</dbReference>
<evidence type="ECO:0000256" key="4">
    <source>
        <dbReference type="ARBA" id="ARBA00022692"/>
    </source>
</evidence>
<feature type="transmembrane region" description="Helical" evidence="7">
    <location>
        <begin position="160"/>
        <end position="180"/>
    </location>
</feature>
<name>A0A1L8QW49_9ENTE</name>
<feature type="domain" description="Major facilitator superfamily (MFS) profile" evidence="8">
    <location>
        <begin position="7"/>
        <end position="384"/>
    </location>
</feature>
<keyword evidence="11" id="KW-1185">Reference proteome</keyword>
<feature type="transmembrane region" description="Helical" evidence="7">
    <location>
        <begin position="97"/>
        <end position="120"/>
    </location>
</feature>
<keyword evidence="6 7" id="KW-0472">Membrane</keyword>
<feature type="transmembrane region" description="Helical" evidence="7">
    <location>
        <begin position="132"/>
        <end position="154"/>
    </location>
</feature>
<proteinExistence type="inferred from homology"/>
<dbReference type="EMBL" id="JAJJVO010000052">
    <property type="protein sequence ID" value="MCC9273310.1"/>
    <property type="molecule type" value="Genomic_DNA"/>
</dbReference>
<reference evidence="9" key="3">
    <citation type="submission" date="2021-11" db="EMBL/GenBank/DDBJ databases">
        <authorList>
            <person name="Gilroy R."/>
        </authorList>
    </citation>
    <scope>NUCLEOTIDE SEQUENCE</scope>
    <source>
        <strain evidence="9">150</strain>
    </source>
</reference>
<dbReference type="RefSeq" id="WP_071873906.1">
    <property type="nucleotide sequence ID" value="NZ_JBHSHF010000012.1"/>
</dbReference>
<organism evidence="10 11">
    <name type="scientific">Enterococcus aquimarinus</name>
    <dbReference type="NCBI Taxonomy" id="328396"/>
    <lineage>
        <taxon>Bacteria</taxon>
        <taxon>Bacillati</taxon>
        <taxon>Bacillota</taxon>
        <taxon>Bacilli</taxon>
        <taxon>Lactobacillales</taxon>
        <taxon>Enterococcaceae</taxon>
        <taxon>Enterococcus</taxon>
    </lineage>
</organism>
<dbReference type="AlphaFoldDB" id="A0A1L8QW49"/>
<evidence type="ECO:0000256" key="2">
    <source>
        <dbReference type="ARBA" id="ARBA00007520"/>
    </source>
</evidence>
<comment type="subcellular location">
    <subcellularLocation>
        <location evidence="1">Cell membrane</location>
        <topology evidence="1">Multi-pass membrane protein</topology>
    </subcellularLocation>
</comment>
<feature type="transmembrane region" description="Helical" evidence="7">
    <location>
        <begin position="362"/>
        <end position="382"/>
    </location>
</feature>
<evidence type="ECO:0000256" key="5">
    <source>
        <dbReference type="ARBA" id="ARBA00022989"/>
    </source>
</evidence>
<comment type="caution">
    <text evidence="10">The sequence shown here is derived from an EMBL/GenBank/DDBJ whole genome shotgun (WGS) entry which is preliminary data.</text>
</comment>
<dbReference type="OrthoDB" id="9793283at2"/>
<evidence type="ECO:0000313" key="9">
    <source>
        <dbReference type="EMBL" id="MCC9273310.1"/>
    </source>
</evidence>
<dbReference type="PRINTS" id="PR01035">
    <property type="entry name" value="TCRTETA"/>
</dbReference>
<gene>
    <name evidence="9" type="ORF">K8V42_03360</name>
    <name evidence="10" type="ORF">RU93_GL000962</name>
</gene>
<sequence length="392" mass="42390">MKNNKSMMYLAISNLFLVFLGVGLVVPVLPQLKEEMNFSGTTMGMMISIFAIAQLIASPIAGILSDKFGRKRLIVLGMLIFSISELLFGLAQSTNAFFFSRALGGIAAALVMPSVTAFVADMTTIDKRPRAMGLVSAAISGGFIIGPGVGGFIAHFGTRVPFFVASGLALFGFFLSLIVLKEPKKHEINQMDFPKESILGILKNPVFSSLFIIILVSSFGLQAFESIYSIMATINFGFTTNDIALVITISGSLALICQVFLFDWIVSKLGEMRLIQLTFFVSATFIAVIAFTTSHLVVVLSTFVVFLSFDLFRPAVTTYLSKNGGNQQGAINGLNSTFTSFGNILGPLAAGSLFDLNHFYPYYVSAMILLGTGFLSLFLTNMTSKKLLLKKS</sequence>
<dbReference type="PANTHER" id="PTHR23504">
    <property type="entry name" value="MAJOR FACILITATOR SUPERFAMILY DOMAIN-CONTAINING PROTEIN 10"/>
    <property type="match status" value="1"/>
</dbReference>
<evidence type="ECO:0000256" key="1">
    <source>
        <dbReference type="ARBA" id="ARBA00004651"/>
    </source>
</evidence>
<dbReference type="GO" id="GO:0005886">
    <property type="term" value="C:plasma membrane"/>
    <property type="evidence" value="ECO:0007669"/>
    <property type="project" value="UniProtKB-SubCell"/>
</dbReference>
<keyword evidence="3" id="KW-0813">Transport</keyword>
<feature type="transmembrane region" description="Helical" evidence="7">
    <location>
        <begin position="41"/>
        <end position="61"/>
    </location>
</feature>
<dbReference type="STRING" id="328396.RU93_GL000962"/>
<dbReference type="Pfam" id="PF07690">
    <property type="entry name" value="MFS_1"/>
    <property type="match status" value="1"/>
</dbReference>
<dbReference type="PANTHER" id="PTHR23504:SF115">
    <property type="entry name" value="MULTIDRUG RESISTANCE PROTEIN 2"/>
    <property type="match status" value="1"/>
</dbReference>
<feature type="transmembrane region" description="Helical" evidence="7">
    <location>
        <begin position="277"/>
        <end position="309"/>
    </location>
</feature>
<dbReference type="Gene3D" id="1.20.1250.20">
    <property type="entry name" value="MFS general substrate transporter like domains"/>
    <property type="match status" value="1"/>
</dbReference>
<reference evidence="9" key="2">
    <citation type="journal article" date="2021" name="PeerJ">
        <title>Extensive microbial diversity within the chicken gut microbiome revealed by metagenomics and culture.</title>
        <authorList>
            <person name="Gilroy R."/>
            <person name="Ravi A."/>
            <person name="Getino M."/>
            <person name="Pursley I."/>
            <person name="Horton D.L."/>
            <person name="Alikhan N.F."/>
            <person name="Baker D."/>
            <person name="Gharbi K."/>
            <person name="Hall N."/>
            <person name="Watson M."/>
            <person name="Adriaenssens E.M."/>
            <person name="Foster-Nyarko E."/>
            <person name="Jarju S."/>
            <person name="Secka A."/>
            <person name="Antonio M."/>
            <person name="Oren A."/>
            <person name="Chaudhuri R.R."/>
            <person name="La Ragione R."/>
            <person name="Hildebrand F."/>
            <person name="Pallen M.J."/>
        </authorList>
    </citation>
    <scope>NUCLEOTIDE SEQUENCE</scope>
    <source>
        <strain evidence="9">150</strain>
    </source>
</reference>
<protein>
    <submittedName>
        <fullName evidence="9">MFS transporter</fullName>
    </submittedName>
    <submittedName>
        <fullName evidence="10">Multidrug resistance protein</fullName>
    </submittedName>
</protein>
<evidence type="ECO:0000256" key="3">
    <source>
        <dbReference type="ARBA" id="ARBA00022448"/>
    </source>
</evidence>
<evidence type="ECO:0000256" key="6">
    <source>
        <dbReference type="ARBA" id="ARBA00023136"/>
    </source>
</evidence>
<evidence type="ECO:0000256" key="7">
    <source>
        <dbReference type="SAM" id="Phobius"/>
    </source>
</evidence>
<evidence type="ECO:0000259" key="8">
    <source>
        <dbReference type="PROSITE" id="PS50850"/>
    </source>
</evidence>
<dbReference type="GO" id="GO:0022857">
    <property type="term" value="F:transmembrane transporter activity"/>
    <property type="evidence" value="ECO:0007669"/>
    <property type="project" value="InterPro"/>
</dbReference>
<evidence type="ECO:0000313" key="11">
    <source>
        <dbReference type="Proteomes" id="UP000182149"/>
    </source>
</evidence>
<accession>A0A1L8QW49</accession>
<feature type="transmembrane region" description="Helical" evidence="7">
    <location>
        <begin position="7"/>
        <end position="29"/>
    </location>
</feature>
<dbReference type="InterPro" id="IPR001958">
    <property type="entry name" value="Tet-R_TetA/multi-R_MdtG-like"/>
</dbReference>
<keyword evidence="4 7" id="KW-0812">Transmembrane</keyword>
<dbReference type="InterPro" id="IPR005829">
    <property type="entry name" value="Sugar_transporter_CS"/>
</dbReference>
<dbReference type="Proteomes" id="UP000182149">
    <property type="component" value="Unassembled WGS sequence"/>
</dbReference>
<dbReference type="PROSITE" id="PS00216">
    <property type="entry name" value="SUGAR_TRANSPORT_1"/>
    <property type="match status" value="1"/>
</dbReference>
<dbReference type="CDD" id="cd17325">
    <property type="entry name" value="MFS_MdtG_SLC18_like"/>
    <property type="match status" value="1"/>
</dbReference>
<dbReference type="InterPro" id="IPR011701">
    <property type="entry name" value="MFS"/>
</dbReference>
<dbReference type="EMBL" id="JXKD01000002">
    <property type="protein sequence ID" value="OJG11729.1"/>
    <property type="molecule type" value="Genomic_DNA"/>
</dbReference>
<evidence type="ECO:0000313" key="10">
    <source>
        <dbReference type="EMBL" id="OJG11729.1"/>
    </source>
</evidence>
<feature type="transmembrane region" description="Helical" evidence="7">
    <location>
        <begin position="243"/>
        <end position="265"/>
    </location>
</feature>